<dbReference type="PANTHER" id="PTHR23028">
    <property type="entry name" value="ACETYLTRANSFERASE"/>
    <property type="match status" value="1"/>
</dbReference>
<organism evidence="4 5">
    <name type="scientific">Xylanimonas protaetiae</name>
    <dbReference type="NCBI Taxonomy" id="2509457"/>
    <lineage>
        <taxon>Bacteria</taxon>
        <taxon>Bacillati</taxon>
        <taxon>Actinomycetota</taxon>
        <taxon>Actinomycetes</taxon>
        <taxon>Micrococcales</taxon>
        <taxon>Promicromonosporaceae</taxon>
        <taxon>Xylanimonas</taxon>
    </lineage>
</organism>
<evidence type="ECO:0000256" key="1">
    <source>
        <dbReference type="SAM" id="MobiDB-lite"/>
    </source>
</evidence>
<keyword evidence="4" id="KW-0012">Acyltransferase</keyword>
<evidence type="ECO:0000259" key="3">
    <source>
        <dbReference type="Pfam" id="PF01757"/>
    </source>
</evidence>
<feature type="region of interest" description="Disordered" evidence="1">
    <location>
        <begin position="181"/>
        <end position="216"/>
    </location>
</feature>
<feature type="transmembrane region" description="Helical" evidence="2">
    <location>
        <begin position="402"/>
        <end position="424"/>
    </location>
</feature>
<dbReference type="GO" id="GO:0009103">
    <property type="term" value="P:lipopolysaccharide biosynthetic process"/>
    <property type="evidence" value="ECO:0007669"/>
    <property type="project" value="TreeGrafter"/>
</dbReference>
<dbReference type="InterPro" id="IPR002656">
    <property type="entry name" value="Acyl_transf_3_dom"/>
</dbReference>
<feature type="transmembrane region" description="Helical" evidence="2">
    <location>
        <begin position="463"/>
        <end position="481"/>
    </location>
</feature>
<dbReference type="GO" id="GO:0016747">
    <property type="term" value="F:acyltransferase activity, transferring groups other than amino-acyl groups"/>
    <property type="evidence" value="ECO:0007669"/>
    <property type="project" value="InterPro"/>
</dbReference>
<feature type="transmembrane region" description="Helical" evidence="2">
    <location>
        <begin position="279"/>
        <end position="299"/>
    </location>
</feature>
<gene>
    <name evidence="4" type="ORF">ET471_02230</name>
</gene>
<dbReference type="OrthoDB" id="3404679at2"/>
<dbReference type="Proteomes" id="UP000292118">
    <property type="component" value="Chromosome"/>
</dbReference>
<feature type="transmembrane region" description="Helical" evidence="2">
    <location>
        <begin position="430"/>
        <end position="451"/>
    </location>
</feature>
<reference evidence="4 5" key="1">
    <citation type="submission" date="2019-01" db="EMBL/GenBank/DDBJ databases">
        <title>Genome sequencing of strain FW10M-9.</title>
        <authorList>
            <person name="Heo J."/>
            <person name="Kim S.-J."/>
            <person name="Kim J.-S."/>
            <person name="Hong S.-B."/>
            <person name="Kwon S.-W."/>
        </authorList>
    </citation>
    <scope>NUCLEOTIDE SEQUENCE [LARGE SCALE GENOMIC DNA]</scope>
    <source>
        <strain evidence="4 5">FW10M-9</strain>
    </source>
</reference>
<proteinExistence type="predicted"/>
<keyword evidence="4" id="KW-0808">Transferase</keyword>
<evidence type="ECO:0000256" key="2">
    <source>
        <dbReference type="SAM" id="Phobius"/>
    </source>
</evidence>
<dbReference type="PANTHER" id="PTHR23028:SF53">
    <property type="entry name" value="ACYL_TRANSF_3 DOMAIN-CONTAINING PROTEIN"/>
    <property type="match status" value="1"/>
</dbReference>
<dbReference type="Pfam" id="PF01757">
    <property type="entry name" value="Acyl_transf_3"/>
    <property type="match status" value="1"/>
</dbReference>
<dbReference type="InterPro" id="IPR050879">
    <property type="entry name" value="Acyltransferase_3"/>
</dbReference>
<feature type="domain" description="Acyltransferase 3" evidence="3">
    <location>
        <begin position="253"/>
        <end position="566"/>
    </location>
</feature>
<keyword evidence="2" id="KW-1133">Transmembrane helix</keyword>
<dbReference type="GO" id="GO:0016020">
    <property type="term" value="C:membrane"/>
    <property type="evidence" value="ECO:0007669"/>
    <property type="project" value="TreeGrafter"/>
</dbReference>
<keyword evidence="5" id="KW-1185">Reference proteome</keyword>
<feature type="transmembrane region" description="Helical" evidence="2">
    <location>
        <begin position="487"/>
        <end position="506"/>
    </location>
</feature>
<feature type="compositionally biased region" description="Basic and acidic residues" evidence="1">
    <location>
        <begin position="194"/>
        <end position="205"/>
    </location>
</feature>
<feature type="transmembrane region" description="Helical" evidence="2">
    <location>
        <begin position="320"/>
        <end position="340"/>
    </location>
</feature>
<dbReference type="KEGG" id="xya:ET471_02230"/>
<keyword evidence="2" id="KW-0472">Membrane</keyword>
<sequence length="598" mass="63570">MAGHPGVPADHHGCTHLREVGRVHRVLARVDGDVAAEVHAVADGQPGPPVEEHRVADDGVLPDDDPFGGVELRPPVDARRARQAQARAPVEEVAHTVRRDVPQVGEQPQAQVLPHLPAPPHQPDQRLRCEALERVAHRSGHACLLCVVSAAASSTPWPRRYAQAHRRHRGAGRFTRRGPVTRAVSSSTPGRAHRILDSRARHDQRGPAGIAVPAEGATLSKPTRAAGVGSVVPDAAAPAAHPAASRPRDSHVAALDGVRGLAILAVLGFHFVIEVAPGGAIGVDVFFVLSAFLITRMILGERERHGAVDLVAFYGRRAARLLPALGVFLLVVAPVVAWVIGTTGGALASSGSVLFYVADFARAGYLPMSEPYGHTWSLSVEEQFYLVWPAVLLLAFRRRVPLIGFTAGLWIVGVVLAEAGARWFGVGQNYFLPTGHLTALATGCLAAVLVTRGAPAVVRRASSVPLALTGLTLVTVLVVAQRQGWPAAAAQATAVAGITLAGSLVLHAAQGGPTPLNRLLSVAPLRWLGTRSYGLYLYHVPLYYAFSSEHVPLSRSANGVLALALSLALTEASYRFLERPIMERGRRWSRQRHAAHAS</sequence>
<dbReference type="EMBL" id="CP035493">
    <property type="protein sequence ID" value="QAY69004.1"/>
    <property type="molecule type" value="Genomic_DNA"/>
</dbReference>
<accession>A0A4P6F0P2</accession>
<dbReference type="AlphaFoldDB" id="A0A4P6F0P2"/>
<protein>
    <submittedName>
        <fullName evidence="4">Acyltransferase</fullName>
    </submittedName>
</protein>
<keyword evidence="2" id="KW-0812">Transmembrane</keyword>
<name>A0A4P6F0P2_9MICO</name>
<evidence type="ECO:0000313" key="5">
    <source>
        <dbReference type="Proteomes" id="UP000292118"/>
    </source>
</evidence>
<evidence type="ECO:0000313" key="4">
    <source>
        <dbReference type="EMBL" id="QAY69004.1"/>
    </source>
</evidence>